<feature type="signal peptide" evidence="8">
    <location>
        <begin position="1"/>
        <end position="20"/>
    </location>
</feature>
<keyword evidence="1" id="KW-0813">Transport</keyword>
<feature type="binding site" description="covalent" evidence="7">
    <location>
        <position position="139"/>
    </location>
    <ligand>
        <name>heme c</name>
        <dbReference type="ChEBI" id="CHEBI:61717"/>
    </ligand>
</feature>
<dbReference type="SUPFAM" id="SSF47175">
    <property type="entry name" value="Cytochromes"/>
    <property type="match status" value="1"/>
</dbReference>
<organism evidence="9 10">
    <name type="scientific">Neptunomonas concharum</name>
    <dbReference type="NCBI Taxonomy" id="1031538"/>
    <lineage>
        <taxon>Bacteria</taxon>
        <taxon>Pseudomonadati</taxon>
        <taxon>Pseudomonadota</taxon>
        <taxon>Gammaproteobacteria</taxon>
        <taxon>Oceanospirillales</taxon>
        <taxon>Oceanospirillaceae</taxon>
        <taxon>Neptunomonas</taxon>
    </lineage>
</organism>
<dbReference type="InterPro" id="IPR010980">
    <property type="entry name" value="Cyt_c/b562"/>
</dbReference>
<dbReference type="EMBL" id="CP043869">
    <property type="protein sequence ID" value="QEQ97197.1"/>
    <property type="molecule type" value="Genomic_DNA"/>
</dbReference>
<dbReference type="Gene3D" id="1.20.120.10">
    <property type="entry name" value="Cytochrome c/b562"/>
    <property type="match status" value="1"/>
</dbReference>
<protein>
    <submittedName>
        <fullName evidence="9">Cytochrome c</fullName>
    </submittedName>
</protein>
<dbReference type="PROSITE" id="PS51009">
    <property type="entry name" value="CYTCII"/>
    <property type="match status" value="1"/>
</dbReference>
<accession>A0A5P1RC69</accession>
<dbReference type="GO" id="GO:0005506">
    <property type="term" value="F:iron ion binding"/>
    <property type="evidence" value="ECO:0007669"/>
    <property type="project" value="InterPro"/>
</dbReference>
<keyword evidence="10" id="KW-1185">Reference proteome</keyword>
<dbReference type="GO" id="GO:0022900">
    <property type="term" value="P:electron transport chain"/>
    <property type="evidence" value="ECO:0007669"/>
    <property type="project" value="InterPro"/>
</dbReference>
<dbReference type="InterPro" id="IPR002321">
    <property type="entry name" value="Cyt_c_II"/>
</dbReference>
<reference evidence="9 10" key="1">
    <citation type="journal article" date="2019" name="Biochem. Eng. J.">
        <title>Metabolic engineering of the marine bacteria Neptunomonas concharum for the production of acetoin and meso-2,3-butanediol from acetate.</title>
        <authorList>
            <person name="Li W."/>
            <person name="Pu N."/>
            <person name="Liu C.-X."/>
            <person name="Yuan Q.-P."/>
            <person name="Li Z.-J."/>
        </authorList>
    </citation>
    <scope>NUCLEOTIDE SEQUENCE [LARGE SCALE GENOMIC DNA]</scope>
    <source>
        <strain evidence="9 10">JCM17730</strain>
    </source>
</reference>
<name>A0A5P1RC69_9GAMM</name>
<dbReference type="OrthoDB" id="5520910at2"/>
<evidence type="ECO:0000313" key="10">
    <source>
        <dbReference type="Proteomes" id="UP000324760"/>
    </source>
</evidence>
<sequence>MRKLIAGIVFFMSIAGISQAEVATDDYVTYRQSVFNLMGWHFKQMGAMIQGRTDYDATEFKQRAEAVAALAQMPAEGFIPETRDTQLPHHVKPEVWYQTERFDELMQGLVVSTTELAKQAGAEDKDDLRAAFGKVARQCKSCHDRYRERM</sequence>
<dbReference type="GO" id="GO:0009055">
    <property type="term" value="F:electron transfer activity"/>
    <property type="evidence" value="ECO:0007669"/>
    <property type="project" value="InterPro"/>
</dbReference>
<evidence type="ECO:0000256" key="6">
    <source>
        <dbReference type="PIRSR" id="PIRSR000027-1"/>
    </source>
</evidence>
<dbReference type="KEGG" id="ncu:F0U83_11000"/>
<evidence type="ECO:0000256" key="8">
    <source>
        <dbReference type="SAM" id="SignalP"/>
    </source>
</evidence>
<evidence type="ECO:0000256" key="7">
    <source>
        <dbReference type="PIRSR" id="PIRSR000027-2"/>
    </source>
</evidence>
<dbReference type="AlphaFoldDB" id="A0A5P1RC69"/>
<keyword evidence="8" id="KW-0732">Signal</keyword>
<feature type="binding site" description="axial binding residue" evidence="6">
    <location>
        <position position="143"/>
    </location>
    <ligand>
        <name>heme c</name>
        <dbReference type="ChEBI" id="CHEBI:61717"/>
    </ligand>
    <ligandPart>
        <name>Fe</name>
        <dbReference type="ChEBI" id="CHEBI:18248"/>
    </ligandPart>
</feature>
<dbReference type="GO" id="GO:0020037">
    <property type="term" value="F:heme binding"/>
    <property type="evidence" value="ECO:0007669"/>
    <property type="project" value="InterPro"/>
</dbReference>
<keyword evidence="3 6" id="KW-0479">Metal-binding</keyword>
<keyword evidence="4" id="KW-0249">Electron transport</keyword>
<evidence type="ECO:0000256" key="3">
    <source>
        <dbReference type="ARBA" id="ARBA00022723"/>
    </source>
</evidence>
<proteinExistence type="predicted"/>
<feature type="binding site" description="covalent" evidence="7">
    <location>
        <position position="142"/>
    </location>
    <ligand>
        <name>heme c</name>
        <dbReference type="ChEBI" id="CHEBI:61717"/>
    </ligand>
</feature>
<evidence type="ECO:0000256" key="4">
    <source>
        <dbReference type="ARBA" id="ARBA00022982"/>
    </source>
</evidence>
<evidence type="ECO:0000256" key="5">
    <source>
        <dbReference type="ARBA" id="ARBA00023004"/>
    </source>
</evidence>
<dbReference type="PIRSF" id="PIRSF000027">
    <property type="entry name" value="Cytc_c_prime"/>
    <property type="match status" value="1"/>
</dbReference>
<dbReference type="Pfam" id="PF01322">
    <property type="entry name" value="Cytochrom_C_2"/>
    <property type="match status" value="1"/>
</dbReference>
<gene>
    <name evidence="9" type="ORF">F0U83_11000</name>
</gene>
<keyword evidence="5 6" id="KW-0408">Iron</keyword>
<evidence type="ECO:0000256" key="1">
    <source>
        <dbReference type="ARBA" id="ARBA00022448"/>
    </source>
</evidence>
<dbReference type="Proteomes" id="UP000324760">
    <property type="component" value="Chromosome"/>
</dbReference>
<feature type="chain" id="PRO_5025006826" evidence="8">
    <location>
        <begin position="21"/>
        <end position="150"/>
    </location>
</feature>
<evidence type="ECO:0000313" key="9">
    <source>
        <dbReference type="EMBL" id="QEQ97197.1"/>
    </source>
</evidence>
<dbReference type="RefSeq" id="WP_138987494.1">
    <property type="nucleotide sequence ID" value="NZ_CP043869.1"/>
</dbReference>
<comment type="PTM">
    <text evidence="7">Binds 1 heme group per subunit.</text>
</comment>
<keyword evidence="2 7" id="KW-0349">Heme</keyword>
<evidence type="ECO:0000256" key="2">
    <source>
        <dbReference type="ARBA" id="ARBA00022617"/>
    </source>
</evidence>
<dbReference type="InterPro" id="IPR012127">
    <property type="entry name" value="Cyt_c_prime"/>
</dbReference>
<dbReference type="GO" id="GO:0042597">
    <property type="term" value="C:periplasmic space"/>
    <property type="evidence" value="ECO:0007669"/>
    <property type="project" value="InterPro"/>
</dbReference>